<reference evidence="2" key="1">
    <citation type="submission" date="2017-04" db="EMBL/GenBank/DDBJ databases">
        <authorList>
            <person name="Varghese N."/>
            <person name="Submissions S."/>
        </authorList>
    </citation>
    <scope>NUCLEOTIDE SEQUENCE [LARGE SCALE GENOMIC DNA]</scope>
    <source>
        <strain evidence="2">RKEM611</strain>
    </source>
</reference>
<name>A0A1Y6BGQ8_9BACT</name>
<dbReference type="RefSeq" id="WP_132315849.1">
    <property type="nucleotide sequence ID" value="NZ_FWZT01000003.1"/>
</dbReference>
<accession>A0A1Y6BGQ8</accession>
<organism evidence="1 2">
    <name type="scientific">Pseudobacteriovorax antillogorgiicola</name>
    <dbReference type="NCBI Taxonomy" id="1513793"/>
    <lineage>
        <taxon>Bacteria</taxon>
        <taxon>Pseudomonadati</taxon>
        <taxon>Bdellovibrionota</taxon>
        <taxon>Oligoflexia</taxon>
        <taxon>Oligoflexales</taxon>
        <taxon>Pseudobacteriovoracaceae</taxon>
        <taxon>Pseudobacteriovorax</taxon>
    </lineage>
</organism>
<sequence length="580" mass="64561">MLKSISLLIVLVLSASCDESSKKKDPYTDIYFVHGDVSLLYQGYATDRGSFINLSEVDSFNNYSIASLSAMFERTEKAEVDEVESQEDLENQNSTSREGSEAKLNNFTFIAEDEGVYIYKDLNNSFPLSFVFRATDGKLNLIALKDSSGEQQSLDMVHYSLAEDKRLMSFMFEFNDPKRGKGLIAAYFSKNTQETPWSVEKKKDYAYIQGDGVAVGWQKDLNLDICGPEALMNQDLVVSSMKEWEVLGEEGKVGGLSYNISVNNNPPPFSDVNTNCIYYSRGYRFEDQDGTVVLGLAFPRISMTDPEILSASLIMLPDSFIKAREEFGSDLDPADTLTHELGHVLGLGHEFKRNLLGNTKYPSIMGYEDVSEVTERDVEAILALYPIEVLPKEDPKVVLGETSLNFNIDAFKLDSEDLYVAATNVNDEAVCSFSVKLDSDSRIIFSDVYVEYGSDDKCIAPGQKVYITGVSSNYGDELNNTFYATFSGVLSNRVIPPPSEANFRIEGKNNVSGYAVEITNLSNTARVSSSFELGIIDSNGLLVETQSVYMSLNPGETDTRLFRGKNYPDSYKVIALDEFR</sequence>
<dbReference type="EMBL" id="FWZT01000003">
    <property type="protein sequence ID" value="SMF02747.1"/>
    <property type="molecule type" value="Genomic_DNA"/>
</dbReference>
<dbReference type="OrthoDB" id="733404at2"/>
<dbReference type="Gene3D" id="3.40.390.10">
    <property type="entry name" value="Collagenase (Catalytic Domain)"/>
    <property type="match status" value="1"/>
</dbReference>
<dbReference type="PROSITE" id="PS51257">
    <property type="entry name" value="PROKAR_LIPOPROTEIN"/>
    <property type="match status" value="1"/>
</dbReference>
<dbReference type="SUPFAM" id="SSF55486">
    <property type="entry name" value="Metalloproteases ('zincins'), catalytic domain"/>
    <property type="match status" value="1"/>
</dbReference>
<dbReference type="GO" id="GO:0008237">
    <property type="term" value="F:metallopeptidase activity"/>
    <property type="evidence" value="ECO:0007669"/>
    <property type="project" value="InterPro"/>
</dbReference>
<evidence type="ECO:0000313" key="2">
    <source>
        <dbReference type="Proteomes" id="UP000192907"/>
    </source>
</evidence>
<evidence type="ECO:0008006" key="3">
    <source>
        <dbReference type="Google" id="ProtNLM"/>
    </source>
</evidence>
<protein>
    <recommendedName>
        <fullName evidence="3">Matrixin</fullName>
    </recommendedName>
</protein>
<proteinExistence type="predicted"/>
<dbReference type="AlphaFoldDB" id="A0A1Y6BGQ8"/>
<evidence type="ECO:0000313" key="1">
    <source>
        <dbReference type="EMBL" id="SMF02747.1"/>
    </source>
</evidence>
<dbReference type="Proteomes" id="UP000192907">
    <property type="component" value="Unassembled WGS sequence"/>
</dbReference>
<keyword evidence="2" id="KW-1185">Reference proteome</keyword>
<gene>
    <name evidence="1" type="ORF">SAMN06296036_103287</name>
</gene>
<dbReference type="InterPro" id="IPR024079">
    <property type="entry name" value="MetalloPept_cat_dom_sf"/>
</dbReference>